<gene>
    <name evidence="8" type="ORF">AXE80_12210</name>
</gene>
<accession>A0A1B1Y8A4</accession>
<evidence type="ECO:0000313" key="8">
    <source>
        <dbReference type="EMBL" id="ANW96997.1"/>
    </source>
</evidence>
<keyword evidence="3 6" id="KW-0812">Transmembrane</keyword>
<evidence type="ECO:0000256" key="6">
    <source>
        <dbReference type="SAM" id="Phobius"/>
    </source>
</evidence>
<dbReference type="PANTHER" id="PTHR32322:SF18">
    <property type="entry name" value="S-ADENOSYLMETHIONINE_S-ADENOSYLHOMOCYSTEINE TRANSPORTER"/>
    <property type="match status" value="1"/>
</dbReference>
<evidence type="ECO:0000256" key="4">
    <source>
        <dbReference type="ARBA" id="ARBA00022989"/>
    </source>
</evidence>
<feature type="transmembrane region" description="Helical" evidence="6">
    <location>
        <begin position="185"/>
        <end position="202"/>
    </location>
</feature>
<dbReference type="EMBL" id="CP014224">
    <property type="protein sequence ID" value="ANW96997.1"/>
    <property type="molecule type" value="Genomic_DNA"/>
</dbReference>
<feature type="transmembrane region" description="Helical" evidence="6">
    <location>
        <begin position="154"/>
        <end position="173"/>
    </location>
</feature>
<dbReference type="InterPro" id="IPR050638">
    <property type="entry name" value="AA-Vitamin_Transporters"/>
</dbReference>
<dbReference type="Proteomes" id="UP000092967">
    <property type="component" value="Chromosome"/>
</dbReference>
<comment type="subcellular location">
    <subcellularLocation>
        <location evidence="1">Cell membrane</location>
        <topology evidence="1">Multi-pass membrane protein</topology>
    </subcellularLocation>
</comment>
<dbReference type="GO" id="GO:0005886">
    <property type="term" value="C:plasma membrane"/>
    <property type="evidence" value="ECO:0007669"/>
    <property type="project" value="UniProtKB-SubCell"/>
</dbReference>
<keyword evidence="5 6" id="KW-0472">Membrane</keyword>
<evidence type="ECO:0000256" key="5">
    <source>
        <dbReference type="ARBA" id="ARBA00023136"/>
    </source>
</evidence>
<feature type="domain" description="EamA" evidence="7">
    <location>
        <begin position="7"/>
        <end position="139"/>
    </location>
</feature>
<feature type="transmembrane region" description="Helical" evidence="6">
    <location>
        <begin position="273"/>
        <end position="290"/>
    </location>
</feature>
<feature type="transmembrane region" description="Helical" evidence="6">
    <location>
        <begin position="69"/>
        <end position="89"/>
    </location>
</feature>
<dbReference type="SUPFAM" id="SSF103481">
    <property type="entry name" value="Multidrug resistance efflux transporter EmrE"/>
    <property type="match status" value="2"/>
</dbReference>
<feature type="transmembrane region" description="Helical" evidence="6">
    <location>
        <begin position="250"/>
        <end position="267"/>
    </location>
</feature>
<evidence type="ECO:0000313" key="9">
    <source>
        <dbReference type="Proteomes" id="UP000092967"/>
    </source>
</evidence>
<feature type="transmembrane region" description="Helical" evidence="6">
    <location>
        <begin position="125"/>
        <end position="142"/>
    </location>
</feature>
<keyword evidence="9" id="KW-1185">Reference proteome</keyword>
<evidence type="ECO:0000256" key="3">
    <source>
        <dbReference type="ARBA" id="ARBA00022692"/>
    </source>
</evidence>
<dbReference type="STRING" id="1790137.AXE80_12210"/>
<keyword evidence="4 6" id="KW-1133">Transmembrane helix</keyword>
<dbReference type="Pfam" id="PF00892">
    <property type="entry name" value="EamA"/>
    <property type="match status" value="2"/>
</dbReference>
<dbReference type="RefSeq" id="WP_068827739.1">
    <property type="nucleotide sequence ID" value="NZ_CP014224.1"/>
</dbReference>
<dbReference type="OrthoDB" id="9811486at2"/>
<dbReference type="AlphaFoldDB" id="A0A1B1Y8A4"/>
<protein>
    <submittedName>
        <fullName evidence="8">Multidrug transporter</fullName>
    </submittedName>
</protein>
<feature type="domain" description="EamA" evidence="7">
    <location>
        <begin position="154"/>
        <end position="290"/>
    </location>
</feature>
<organism evidence="8 9">
    <name type="scientific">Wenyingzhuangia fucanilytica</name>
    <dbReference type="NCBI Taxonomy" id="1790137"/>
    <lineage>
        <taxon>Bacteria</taxon>
        <taxon>Pseudomonadati</taxon>
        <taxon>Bacteroidota</taxon>
        <taxon>Flavobacteriia</taxon>
        <taxon>Flavobacteriales</taxon>
        <taxon>Flavobacteriaceae</taxon>
        <taxon>Wenyingzhuangia</taxon>
    </lineage>
</organism>
<dbReference type="InterPro" id="IPR037185">
    <property type="entry name" value="EmrE-like"/>
</dbReference>
<dbReference type="PANTHER" id="PTHR32322">
    <property type="entry name" value="INNER MEMBRANE TRANSPORTER"/>
    <property type="match status" value="1"/>
</dbReference>
<feature type="transmembrane region" description="Helical" evidence="6">
    <location>
        <begin position="217"/>
        <end position="238"/>
    </location>
</feature>
<feature type="transmembrane region" description="Helical" evidence="6">
    <location>
        <begin position="35"/>
        <end position="57"/>
    </location>
</feature>
<evidence type="ECO:0000256" key="1">
    <source>
        <dbReference type="ARBA" id="ARBA00004651"/>
    </source>
</evidence>
<sequence>MSKRNLALLAVFSTAVFYGINYTLVKQVMPTFMSPFALVWVRIFAATLLFWITSFIVKPPELEKKDFLYVALLSIIAIVINILSFFKGLSLTTPINAAVIMVTTPILVFVFSLFILKEKLKLKRFLGIVIGLLGAYFLTTSGKKIETNAVNIPLGNALVFVNASGYALYLILAKKMIAKYHPITFVKWLYTFGLLFMTPVVFNEVLAIEWHHIPFDIYLIVGYVIVFATYFNFLFNLYGLKHLKPTTVSAFIYLQPVLATIFALLLGSDELSWSKTACALLVFTGVYMVTSKPNESKKKVTDK</sequence>
<proteinExistence type="predicted"/>
<name>A0A1B1Y8A4_9FLAO</name>
<reference evidence="8 9" key="1">
    <citation type="submission" date="2016-02" db="EMBL/GenBank/DDBJ databases">
        <authorList>
            <person name="Wen L."/>
            <person name="He K."/>
            <person name="Yang H."/>
        </authorList>
    </citation>
    <scope>NUCLEOTIDE SEQUENCE [LARGE SCALE GENOMIC DNA]</scope>
    <source>
        <strain evidence="8 9">CZ1127</strain>
    </source>
</reference>
<keyword evidence="2" id="KW-1003">Cell membrane</keyword>
<feature type="transmembrane region" description="Helical" evidence="6">
    <location>
        <begin position="95"/>
        <end position="116"/>
    </location>
</feature>
<evidence type="ECO:0000259" key="7">
    <source>
        <dbReference type="Pfam" id="PF00892"/>
    </source>
</evidence>
<dbReference type="InterPro" id="IPR000620">
    <property type="entry name" value="EamA_dom"/>
</dbReference>
<evidence type="ECO:0000256" key="2">
    <source>
        <dbReference type="ARBA" id="ARBA00022475"/>
    </source>
</evidence>
<dbReference type="KEGG" id="wfu:AXE80_12210"/>